<evidence type="ECO:0000256" key="7">
    <source>
        <dbReference type="SAM" id="MobiDB-lite"/>
    </source>
</evidence>
<evidence type="ECO:0000256" key="5">
    <source>
        <dbReference type="ARBA" id="ARBA00022840"/>
    </source>
</evidence>
<evidence type="ECO:0000259" key="10">
    <source>
        <dbReference type="PROSITE" id="PS51194"/>
    </source>
</evidence>
<dbReference type="Pfam" id="PF00271">
    <property type="entry name" value="Helicase_C"/>
    <property type="match status" value="1"/>
</dbReference>
<comment type="similarity">
    <text evidence="6">Belongs to the helicase family. Dicer subfamily.</text>
</comment>
<keyword evidence="5" id="KW-0067">ATP-binding</keyword>
<dbReference type="Pfam" id="PF00270">
    <property type="entry name" value="DEAD"/>
    <property type="match status" value="1"/>
</dbReference>
<dbReference type="Proteomes" id="UP000559027">
    <property type="component" value="Unassembled WGS sequence"/>
</dbReference>
<dbReference type="InterPro" id="IPR014001">
    <property type="entry name" value="Helicase_ATP-bd"/>
</dbReference>
<keyword evidence="3" id="KW-0378">Hydrolase</keyword>
<dbReference type="InterPro" id="IPR038248">
    <property type="entry name" value="Dicer_dimer_sf"/>
</dbReference>
<dbReference type="Gene3D" id="3.30.160.380">
    <property type="entry name" value="Dicer dimerisation domain"/>
    <property type="match status" value="1"/>
</dbReference>
<evidence type="ECO:0000256" key="1">
    <source>
        <dbReference type="ARBA" id="ARBA00022737"/>
    </source>
</evidence>
<dbReference type="Gene3D" id="1.10.1520.10">
    <property type="entry name" value="Ribonuclease III domain"/>
    <property type="match status" value="2"/>
</dbReference>
<dbReference type="PROSITE" id="PS00517">
    <property type="entry name" value="RNASE_3_1"/>
    <property type="match status" value="1"/>
</dbReference>
<name>A0A8H5LIA5_9AGAR</name>
<feature type="domain" description="Helicase C-terminal" evidence="10">
    <location>
        <begin position="367"/>
        <end position="530"/>
    </location>
</feature>
<feature type="domain" description="Dicer dsRNA-binding fold" evidence="11">
    <location>
        <begin position="562"/>
        <end position="652"/>
    </location>
</feature>
<dbReference type="GO" id="GO:0004386">
    <property type="term" value="F:helicase activity"/>
    <property type="evidence" value="ECO:0007669"/>
    <property type="project" value="UniProtKB-KW"/>
</dbReference>
<dbReference type="InterPro" id="IPR001650">
    <property type="entry name" value="Helicase_C-like"/>
</dbReference>
<dbReference type="SMART" id="SM00487">
    <property type="entry name" value="DEXDc"/>
    <property type="match status" value="1"/>
</dbReference>
<evidence type="ECO:0000256" key="3">
    <source>
        <dbReference type="ARBA" id="ARBA00022801"/>
    </source>
</evidence>
<evidence type="ECO:0000259" key="9">
    <source>
        <dbReference type="PROSITE" id="PS51192"/>
    </source>
</evidence>
<dbReference type="InterPro" id="IPR036389">
    <property type="entry name" value="RNase_III_sf"/>
</dbReference>
<dbReference type="GO" id="GO:0005737">
    <property type="term" value="C:cytoplasm"/>
    <property type="evidence" value="ECO:0007669"/>
    <property type="project" value="TreeGrafter"/>
</dbReference>
<dbReference type="Pfam" id="PF00636">
    <property type="entry name" value="Ribonuclease_3"/>
    <property type="match status" value="2"/>
</dbReference>
<keyword evidence="6" id="KW-0694">RNA-binding</keyword>
<dbReference type="CDD" id="cd00593">
    <property type="entry name" value="RIBOc"/>
    <property type="match status" value="2"/>
</dbReference>
<dbReference type="GO" id="GO:0030422">
    <property type="term" value="P:siRNA processing"/>
    <property type="evidence" value="ECO:0007669"/>
    <property type="project" value="TreeGrafter"/>
</dbReference>
<dbReference type="GO" id="GO:0004525">
    <property type="term" value="F:ribonuclease III activity"/>
    <property type="evidence" value="ECO:0007669"/>
    <property type="project" value="InterPro"/>
</dbReference>
<dbReference type="EMBL" id="JAACJO010000005">
    <property type="protein sequence ID" value="KAF5358535.1"/>
    <property type="molecule type" value="Genomic_DNA"/>
</dbReference>
<dbReference type="PANTHER" id="PTHR14950:SF37">
    <property type="entry name" value="ENDORIBONUCLEASE DICER"/>
    <property type="match status" value="1"/>
</dbReference>
<dbReference type="PROSITE" id="PS51327">
    <property type="entry name" value="DICER_DSRBF"/>
    <property type="match status" value="1"/>
</dbReference>
<evidence type="ECO:0000313" key="12">
    <source>
        <dbReference type="EMBL" id="KAF5358535.1"/>
    </source>
</evidence>
<keyword evidence="2" id="KW-0547">Nucleotide-binding</keyword>
<dbReference type="PROSITE" id="PS51192">
    <property type="entry name" value="HELICASE_ATP_BIND_1"/>
    <property type="match status" value="1"/>
</dbReference>
<feature type="region of interest" description="Disordered" evidence="7">
    <location>
        <begin position="1383"/>
        <end position="1402"/>
    </location>
</feature>
<dbReference type="GO" id="GO:0005524">
    <property type="term" value="F:ATP binding"/>
    <property type="evidence" value="ECO:0007669"/>
    <property type="project" value="UniProtKB-KW"/>
</dbReference>
<dbReference type="OrthoDB" id="416741at2759"/>
<feature type="domain" description="Helicase ATP-binding" evidence="9">
    <location>
        <begin position="23"/>
        <end position="198"/>
    </location>
</feature>
<evidence type="ECO:0000256" key="2">
    <source>
        <dbReference type="ARBA" id="ARBA00022741"/>
    </source>
</evidence>
<protein>
    <recommendedName>
        <fullName evidence="14">Dicer-like protein 1</fullName>
    </recommendedName>
</protein>
<evidence type="ECO:0000256" key="6">
    <source>
        <dbReference type="PROSITE-ProRule" id="PRU00657"/>
    </source>
</evidence>
<dbReference type="SMART" id="SM00490">
    <property type="entry name" value="HELICc"/>
    <property type="match status" value="1"/>
</dbReference>
<keyword evidence="13" id="KW-1185">Reference proteome</keyword>
<dbReference type="SUPFAM" id="SSF69065">
    <property type="entry name" value="RNase III domain-like"/>
    <property type="match status" value="2"/>
</dbReference>
<dbReference type="SMART" id="SM00535">
    <property type="entry name" value="RIBOc"/>
    <property type="match status" value="2"/>
</dbReference>
<evidence type="ECO:0000259" key="11">
    <source>
        <dbReference type="PROSITE" id="PS51327"/>
    </source>
</evidence>
<feature type="compositionally biased region" description="Basic and acidic residues" evidence="7">
    <location>
        <begin position="1383"/>
        <end position="1392"/>
    </location>
</feature>
<keyword evidence="1" id="KW-0677">Repeat</keyword>
<evidence type="ECO:0000313" key="13">
    <source>
        <dbReference type="Proteomes" id="UP000559027"/>
    </source>
</evidence>
<dbReference type="Pfam" id="PF03368">
    <property type="entry name" value="Dicer_dimer"/>
    <property type="match status" value="1"/>
</dbReference>
<proteinExistence type="inferred from homology"/>
<feature type="domain" description="RNase III" evidence="8">
    <location>
        <begin position="1116"/>
        <end position="1263"/>
    </location>
</feature>
<reference evidence="12 13" key="1">
    <citation type="journal article" date="2020" name="ISME J.">
        <title>Uncovering the hidden diversity of litter-decomposition mechanisms in mushroom-forming fungi.</title>
        <authorList>
            <person name="Floudas D."/>
            <person name="Bentzer J."/>
            <person name="Ahren D."/>
            <person name="Johansson T."/>
            <person name="Persson P."/>
            <person name="Tunlid A."/>
        </authorList>
    </citation>
    <scope>NUCLEOTIDE SEQUENCE [LARGE SCALE GENOMIC DNA]</scope>
    <source>
        <strain evidence="12 13">CBS 146.42</strain>
    </source>
</reference>
<dbReference type="InterPro" id="IPR011545">
    <property type="entry name" value="DEAD/DEAH_box_helicase_dom"/>
</dbReference>
<feature type="compositionally biased region" description="Acidic residues" evidence="7">
    <location>
        <begin position="1393"/>
        <end position="1402"/>
    </location>
</feature>
<dbReference type="CDD" id="cd18034">
    <property type="entry name" value="DEXHc_dicer"/>
    <property type="match status" value="1"/>
</dbReference>
<evidence type="ECO:0000259" key="8">
    <source>
        <dbReference type="PROSITE" id="PS50142"/>
    </source>
</evidence>
<dbReference type="PROSITE" id="PS51194">
    <property type="entry name" value="HELICASE_CTER"/>
    <property type="match status" value="1"/>
</dbReference>
<gene>
    <name evidence="12" type="ORF">D9756_001949</name>
</gene>
<comment type="caution">
    <text evidence="12">The sequence shown here is derived from an EMBL/GenBank/DDBJ whole genome shotgun (WGS) entry which is preliminary data.</text>
</comment>
<dbReference type="PANTHER" id="PTHR14950">
    <property type="entry name" value="DICER-RELATED"/>
    <property type="match status" value="1"/>
</dbReference>
<dbReference type="InterPro" id="IPR000999">
    <property type="entry name" value="RNase_III_dom"/>
</dbReference>
<feature type="domain" description="RNase III" evidence="8">
    <location>
        <begin position="934"/>
        <end position="1077"/>
    </location>
</feature>
<organism evidence="12 13">
    <name type="scientific">Leucocoprinus leucothites</name>
    <dbReference type="NCBI Taxonomy" id="201217"/>
    <lineage>
        <taxon>Eukaryota</taxon>
        <taxon>Fungi</taxon>
        <taxon>Dikarya</taxon>
        <taxon>Basidiomycota</taxon>
        <taxon>Agaricomycotina</taxon>
        <taxon>Agaricomycetes</taxon>
        <taxon>Agaricomycetidae</taxon>
        <taxon>Agaricales</taxon>
        <taxon>Agaricineae</taxon>
        <taxon>Agaricaceae</taxon>
        <taxon>Leucocoprinus</taxon>
    </lineage>
</organism>
<dbReference type="Gene3D" id="3.40.50.300">
    <property type="entry name" value="P-loop containing nucleotide triphosphate hydrolases"/>
    <property type="match status" value="2"/>
</dbReference>
<dbReference type="GO" id="GO:0005634">
    <property type="term" value="C:nucleus"/>
    <property type="evidence" value="ECO:0007669"/>
    <property type="project" value="TreeGrafter"/>
</dbReference>
<evidence type="ECO:0008006" key="14">
    <source>
        <dbReference type="Google" id="ProtNLM"/>
    </source>
</evidence>
<dbReference type="SUPFAM" id="SSF52540">
    <property type="entry name" value="P-loop containing nucleoside triphosphate hydrolases"/>
    <property type="match status" value="1"/>
</dbReference>
<accession>A0A8H5LIA5</accession>
<keyword evidence="4" id="KW-0347">Helicase</keyword>
<sequence length="1418" mass="159655">MSVADSESNATRDLRPRKYQEEIFERAQKENVIAALSTGSGKTLIGLLLIKWISALENSRDKLVIFLVPRVTLVEQQAKYLSDNTPLRVFRLSGALDIELSDRMRWKRRLEHCDVIVMTPQILVNLITHSLWSLQRVALLVFDECHHTRKNHPYNIIMREYYHIKATEERPRIFGMTASPIWNMKDPVGSLLALETNLNSTIISVREHVEELAVHAPRPSELINIYSVPPDTYNFHEPTLFQCLSIVSGSTWDYVGVPWSNVTTRYDTTLYNLGPYCASLYLFLEIRHALQRASSELPIASPMIEVETVDPVSTPAFTKQAPEELAIVRDIISEFEVFFWNNEDPNIVPIAIPSTWCTPKLNALRDTLLEFYTSSFQAIIFVEQRQVAACLSKVLPAIPELKNKIRSAHLVGQGVNVDGVSKTTDAYYGDAAEAFRMGNVNVLIATSVAEEGLDFPACDLVIRFDPFRHMVAYVQSRGRARSAASRFVVMIRQDDQEAFNLYHTLQAHEPEMNRAYQSRQGVVPLPEQIDNDDDEELDPSDLAERERYVVPTTGAVLTYDNAIGLLGYLCALIPCDAYTPTHKPRFVEDFQSTVKLPLGIPLLHEQLTYTGPRKRTKKEAKRAAAFMAVKRLHELDVFDEYLLPTPGKTLGEEEAAHVQLALQPQVTPVTIDVDVKFPWTMGERLWLQPVYINGEPIAGLITGVSLPLVELRSNVLLRLGLPQLLRLTEEDEMEQRRTMQEYTKLGIYYRVTGSPLPNALGAFLVPLTDDLEVDFNKIWRVLDNPRGIFDWSEAQNHRGETLLVLNRPEYGRTRVLQRIRNDLSPLSPPPEGSPEAPCATYYDYWILRWSRRGTIEFDIPTDGPLLEAPRLVKHATSRYSLDPSHHIPPIHPDTLVSSIVPMHTCGWVDMSPEMIRAFELFPALCHKLTDAYRAHTVRLQVGLPSIPDNLLTEALTLPSVDANFNNQRLETLGDAVLDICTTVHLMIKYPRRHEGQLSALRQRVVSNKFLVTCARSVGLETFISSERMRVAKWPFVEQDGYEDKEFRRRRVITRQIPRRGLQDCVEALLGASFVAGGIPMALRSGAALGLTFGGLCPWGERIRKSERGDTGVPALIANLEKELGYTFENSDLLVEAVTHPSFEFSTTPSYQRLEFLGDSVIKIIVTIYLFNKFPKATSHQLHLPRSKSICSPALASLGIRKLKVHKYLLHNNVDLNHAINLYVPILESTSPDEIVRRGWRYDPPKAISDVFESIVGAVFVDSGYDLDRTGVIVTWLMEDILEALSPSIPKDPVSELLEWLGSVGCSGQMKFRKTPGQANDALAEAISAVFHGIVIAGPIVSNSKNVAKFASAEKALVALRDADEGKLLLKLCDCKHRMVVDTQNKDSGADQRSEDDDEALDEEEEIAVVRMLVETESL</sequence>
<dbReference type="GO" id="GO:0003723">
    <property type="term" value="F:RNA binding"/>
    <property type="evidence" value="ECO:0007669"/>
    <property type="project" value="UniProtKB-UniRule"/>
</dbReference>
<evidence type="ECO:0000256" key="4">
    <source>
        <dbReference type="ARBA" id="ARBA00022806"/>
    </source>
</evidence>
<dbReference type="InterPro" id="IPR005034">
    <property type="entry name" value="Dicer_dimerisation"/>
</dbReference>
<dbReference type="InterPro" id="IPR027417">
    <property type="entry name" value="P-loop_NTPase"/>
</dbReference>
<dbReference type="PROSITE" id="PS50142">
    <property type="entry name" value="RNASE_3_2"/>
    <property type="match status" value="2"/>
</dbReference>